<accession>A0ABU8H4H6</accession>
<keyword evidence="2" id="KW-1185">Reference proteome</keyword>
<evidence type="ECO:0000313" key="2">
    <source>
        <dbReference type="Proteomes" id="UP001367771"/>
    </source>
</evidence>
<reference evidence="1 2" key="1">
    <citation type="journal article" date="2013" name="Int. J. Syst. Evol. Microbiol.">
        <title>Sphingomonas kyungheensis sp. nov., a bacterium with ginsenoside-converting activity isolated from soil of a ginseng field.</title>
        <authorList>
            <person name="Son H.M."/>
            <person name="Yang J.E."/>
            <person name="Park Y."/>
            <person name="Han C.K."/>
            <person name="Kim S.G."/>
            <person name="Kook M."/>
            <person name="Yi T.H."/>
        </authorList>
    </citation>
    <scope>NUCLEOTIDE SEQUENCE [LARGE SCALE GENOMIC DNA]</scope>
    <source>
        <strain evidence="1 2">LMG 26582</strain>
    </source>
</reference>
<comment type="caution">
    <text evidence="1">The sequence shown here is derived from an EMBL/GenBank/DDBJ whole genome shotgun (WGS) entry which is preliminary data.</text>
</comment>
<gene>
    <name evidence="1" type="ORF">V8201_12315</name>
</gene>
<dbReference type="Proteomes" id="UP001367771">
    <property type="component" value="Unassembled WGS sequence"/>
</dbReference>
<sequence>MADDREALLLLEDALRILDRLGLALPAVYVSQSIATLEDSVKRDAHASLH</sequence>
<organism evidence="1 2">
    <name type="scientific">Sphingomonas kyungheensis</name>
    <dbReference type="NCBI Taxonomy" id="1069987"/>
    <lineage>
        <taxon>Bacteria</taxon>
        <taxon>Pseudomonadati</taxon>
        <taxon>Pseudomonadota</taxon>
        <taxon>Alphaproteobacteria</taxon>
        <taxon>Sphingomonadales</taxon>
        <taxon>Sphingomonadaceae</taxon>
        <taxon>Sphingomonas</taxon>
    </lineage>
</organism>
<protein>
    <submittedName>
        <fullName evidence="1">Uncharacterized protein</fullName>
    </submittedName>
</protein>
<dbReference type="RefSeq" id="WP_153810796.1">
    <property type="nucleotide sequence ID" value="NZ_JBBBDM010000005.1"/>
</dbReference>
<evidence type="ECO:0000313" key="1">
    <source>
        <dbReference type="EMBL" id="MEI5687865.1"/>
    </source>
</evidence>
<dbReference type="EMBL" id="JBBBDM010000005">
    <property type="protein sequence ID" value="MEI5687865.1"/>
    <property type="molecule type" value="Genomic_DNA"/>
</dbReference>
<name>A0ABU8H4H6_9SPHN</name>
<proteinExistence type="predicted"/>